<organism evidence="1 2">
    <name type="scientific">Paraburkholderia panacisoli</name>
    <dbReference type="NCBI Taxonomy" id="2603818"/>
    <lineage>
        <taxon>Bacteria</taxon>
        <taxon>Pseudomonadati</taxon>
        <taxon>Pseudomonadota</taxon>
        <taxon>Betaproteobacteria</taxon>
        <taxon>Burkholderiales</taxon>
        <taxon>Burkholderiaceae</taxon>
        <taxon>Paraburkholderia</taxon>
    </lineage>
</organism>
<comment type="caution">
    <text evidence="1">The sequence shown here is derived from an EMBL/GenBank/DDBJ whole genome shotgun (WGS) entry which is preliminary data.</text>
</comment>
<keyword evidence="2" id="KW-1185">Reference proteome</keyword>
<name>A0A5B0G3Q6_9BURK</name>
<gene>
    <name evidence="1" type="ORF">FVF58_45885</name>
</gene>
<dbReference type="Proteomes" id="UP000325273">
    <property type="component" value="Unassembled WGS sequence"/>
</dbReference>
<dbReference type="AlphaFoldDB" id="A0A5B0G3Q6"/>
<dbReference type="RefSeq" id="WP_149676182.1">
    <property type="nucleotide sequence ID" value="NZ_VTUZ01000064.1"/>
</dbReference>
<dbReference type="EMBL" id="VTUZ01000064">
    <property type="protein sequence ID" value="KAA0998123.1"/>
    <property type="molecule type" value="Genomic_DNA"/>
</dbReference>
<protein>
    <submittedName>
        <fullName evidence="1">Uncharacterized protein</fullName>
    </submittedName>
</protein>
<sequence length="103" mass="11813">MANTTADTFCSDLGIMLRDGPRGAAARRTDYVVAWWDGRQLVFAYLREDNQQLLEEEFELEDLLWDEWAAELTAWFRAPKFERLAEIESWIADSPPRDASAGG</sequence>
<accession>A0A5B0G3Q6</accession>
<evidence type="ECO:0000313" key="2">
    <source>
        <dbReference type="Proteomes" id="UP000325273"/>
    </source>
</evidence>
<reference evidence="1 2" key="1">
    <citation type="submission" date="2019-08" db="EMBL/GenBank/DDBJ databases">
        <title>Paraburkholderia sp. DCY113.</title>
        <authorList>
            <person name="Kang J."/>
        </authorList>
    </citation>
    <scope>NUCLEOTIDE SEQUENCE [LARGE SCALE GENOMIC DNA]</scope>
    <source>
        <strain evidence="1 2">DCY113</strain>
    </source>
</reference>
<evidence type="ECO:0000313" key="1">
    <source>
        <dbReference type="EMBL" id="KAA0998123.1"/>
    </source>
</evidence>
<proteinExistence type="predicted"/>